<evidence type="ECO:0000313" key="2">
    <source>
        <dbReference type="EMBL" id="WDQ45423.1"/>
    </source>
</evidence>
<proteinExistence type="predicted"/>
<feature type="transmembrane region" description="Helical" evidence="1">
    <location>
        <begin position="6"/>
        <end position="22"/>
    </location>
</feature>
<accession>A0AAT9TQY4</accession>
<keyword evidence="1" id="KW-1133">Transmembrane helix</keyword>
<evidence type="ECO:0000256" key="1">
    <source>
        <dbReference type="SAM" id="Phobius"/>
    </source>
</evidence>
<sequence>MQFSYFYILTGNCVSGIIWVWSTRHNKNTSTYASQVSLSDTKGYRRSAVSHIKRKRTLTIEYGHTHI</sequence>
<organism evidence="2">
    <name type="scientific">Enterocloster phage PMBT24</name>
    <dbReference type="NCBI Taxonomy" id="3025413"/>
    <lineage>
        <taxon>Viruses</taxon>
        <taxon>Duplodnaviria</taxon>
        <taxon>Heunggongvirae</taxon>
        <taxon>Uroviricota</taxon>
        <taxon>Caudoviricetes</taxon>
    </lineage>
</organism>
<keyword evidence="1" id="KW-0812">Transmembrane</keyword>
<name>A0AAT9TQY4_9CAUD</name>
<dbReference type="EMBL" id="OQ326496">
    <property type="protein sequence ID" value="WDQ45423.1"/>
    <property type="molecule type" value="Genomic_DNA"/>
</dbReference>
<evidence type="ECO:0008006" key="3">
    <source>
        <dbReference type="Google" id="ProtNLM"/>
    </source>
</evidence>
<protein>
    <recommendedName>
        <fullName evidence="3">Secreted protein</fullName>
    </recommendedName>
</protein>
<reference evidence="2" key="2">
    <citation type="journal article" date="2024" name="Heliyon">
        <title>Complete genome sequence of the novel virulent phage PMBT24 infecting Enterocloster bolteae from the human gut.</title>
        <authorList>
            <person name="Sprotte S."/>
            <person name="Brinks E."/>
            <person name="Neve H."/>
            <person name="Franz C.M.A.P."/>
        </authorList>
    </citation>
    <scope>NUCLEOTIDE SEQUENCE</scope>
</reference>
<keyword evidence="1" id="KW-0472">Membrane</keyword>
<reference evidence="2" key="1">
    <citation type="submission" date="2023-01" db="EMBL/GenBank/DDBJ databases">
        <authorList>
            <person name="Sprotte S."/>
            <person name="Brinks E."/>
        </authorList>
    </citation>
    <scope>NUCLEOTIDE SEQUENCE</scope>
</reference>